<dbReference type="RefSeq" id="WP_185624155.1">
    <property type="nucleotide sequence ID" value="NZ_JABGBW010000003.1"/>
</dbReference>
<proteinExistence type="predicted"/>
<evidence type="ECO:0000313" key="4">
    <source>
        <dbReference type="Proteomes" id="UP000713904"/>
    </source>
</evidence>
<reference evidence="3 4" key="1">
    <citation type="submission" date="2020-05" db="EMBL/GenBank/DDBJ databases">
        <title>Draft genome of xy-202 and genomic insight in genome of the genus Peptostreptococcus.</title>
        <authorList>
            <person name="Zhang Z."/>
        </authorList>
    </citation>
    <scope>NUCLEOTIDE SEQUENCE [LARGE SCALE GENOMIC DNA]</scope>
    <source>
        <strain evidence="3 4">DSM 27025</strain>
    </source>
</reference>
<feature type="domain" description="YheO-like" evidence="1">
    <location>
        <begin position="20"/>
        <end position="125"/>
    </location>
</feature>
<dbReference type="EMBL" id="JABGBW010000003">
    <property type="protein sequence ID" value="MBC2576127.1"/>
    <property type="molecule type" value="Genomic_DNA"/>
</dbReference>
<accession>A0ABR6TL37</accession>
<comment type="caution">
    <text evidence="3">The sequence shown here is derived from an EMBL/GenBank/DDBJ whole genome shotgun (WGS) entry which is preliminary data.</text>
</comment>
<evidence type="ECO:0000313" key="3">
    <source>
        <dbReference type="EMBL" id="MBC2576127.1"/>
    </source>
</evidence>
<protein>
    <submittedName>
        <fullName evidence="3">HTH domain-containing protein</fullName>
    </submittedName>
</protein>
<dbReference type="InterPro" id="IPR039445">
    <property type="entry name" value="DauR-like_HTH"/>
</dbReference>
<dbReference type="PANTHER" id="PTHR35568:SF1">
    <property type="entry name" value="TRANSCRIPTIONAL REGULATOR DAUR"/>
    <property type="match status" value="1"/>
</dbReference>
<dbReference type="PANTHER" id="PTHR35568">
    <property type="entry name" value="TRANSCRIPTIONAL REGULATOR DAUR"/>
    <property type="match status" value="1"/>
</dbReference>
<feature type="domain" description="Transcriptional regulator DauR-like HTH" evidence="2">
    <location>
        <begin position="158"/>
        <end position="212"/>
    </location>
</feature>
<organism evidence="3 4">
    <name type="scientific">Peptostreptococcus canis</name>
    <dbReference type="NCBI Taxonomy" id="1159213"/>
    <lineage>
        <taxon>Bacteria</taxon>
        <taxon>Bacillati</taxon>
        <taxon>Bacillota</taxon>
        <taxon>Clostridia</taxon>
        <taxon>Peptostreptococcales</taxon>
        <taxon>Peptostreptococcaceae</taxon>
        <taxon>Peptostreptococcus</taxon>
    </lineage>
</organism>
<sequence length="219" mass="24926">MEIGKYDGIVNNYDSFLVFLDTLAVIISEMFGSKCEVVISDLDNPDHSIISIYNGEVTGRKVGDPLTTRSEELIERSKGGYNINYKKANKRIKKEIKSSTIVINAYGKNISFCINYDCDDLTAVHVALKKFLSMGEQAYDEFDVFDNGQLVEQKFEIELEKINKSVVSMNKQDRLLLIKNLKKSGVFKIQKSVPYIAERLGVSRYTIYNYLNEIQKSGE</sequence>
<dbReference type="InterPro" id="IPR039446">
    <property type="entry name" value="DauR-like"/>
</dbReference>
<evidence type="ECO:0000259" key="2">
    <source>
        <dbReference type="Pfam" id="PF13309"/>
    </source>
</evidence>
<dbReference type="InterPro" id="IPR013559">
    <property type="entry name" value="YheO"/>
</dbReference>
<dbReference type="Pfam" id="PF13309">
    <property type="entry name" value="HTH_22"/>
    <property type="match status" value="1"/>
</dbReference>
<evidence type="ECO:0000259" key="1">
    <source>
        <dbReference type="Pfam" id="PF08348"/>
    </source>
</evidence>
<gene>
    <name evidence="3" type="ORF">HLB29_05455</name>
</gene>
<dbReference type="Proteomes" id="UP000713904">
    <property type="component" value="Unassembled WGS sequence"/>
</dbReference>
<name>A0ABR6TL37_9FIRM</name>
<keyword evidence="4" id="KW-1185">Reference proteome</keyword>
<dbReference type="Pfam" id="PF08348">
    <property type="entry name" value="PAS_6"/>
    <property type="match status" value="1"/>
</dbReference>